<evidence type="ECO:0000313" key="3">
    <source>
        <dbReference type="Proteomes" id="UP000299102"/>
    </source>
</evidence>
<sequence>MTGEESARIRARPTKGLRTRPPEDFNEATAPYDFITRAAMTNNPAARARAPAPAQSPARSAVAPNDYKQYRKSKELNRKHLIDLQVRAICKHKANSTEGNDRGRGVAGGRRGARVSSMQITLSTRQRNYQEVNLNKDKYRPRGDGANSGRESPR</sequence>
<dbReference type="EMBL" id="BGZK01000794">
    <property type="protein sequence ID" value="GBP60718.1"/>
    <property type="molecule type" value="Genomic_DNA"/>
</dbReference>
<dbReference type="Proteomes" id="UP000299102">
    <property type="component" value="Unassembled WGS sequence"/>
</dbReference>
<feature type="compositionally biased region" description="Basic and acidic residues" evidence="1">
    <location>
        <begin position="134"/>
        <end position="143"/>
    </location>
</feature>
<organism evidence="2 3">
    <name type="scientific">Eumeta variegata</name>
    <name type="common">Bagworm moth</name>
    <name type="synonym">Eumeta japonica</name>
    <dbReference type="NCBI Taxonomy" id="151549"/>
    <lineage>
        <taxon>Eukaryota</taxon>
        <taxon>Metazoa</taxon>
        <taxon>Ecdysozoa</taxon>
        <taxon>Arthropoda</taxon>
        <taxon>Hexapoda</taxon>
        <taxon>Insecta</taxon>
        <taxon>Pterygota</taxon>
        <taxon>Neoptera</taxon>
        <taxon>Endopterygota</taxon>
        <taxon>Lepidoptera</taxon>
        <taxon>Glossata</taxon>
        <taxon>Ditrysia</taxon>
        <taxon>Tineoidea</taxon>
        <taxon>Psychidae</taxon>
        <taxon>Oiketicinae</taxon>
        <taxon>Eumeta</taxon>
    </lineage>
</organism>
<feature type="region of interest" description="Disordered" evidence="1">
    <location>
        <begin position="93"/>
        <end position="154"/>
    </location>
</feature>
<comment type="caution">
    <text evidence="2">The sequence shown here is derived from an EMBL/GenBank/DDBJ whole genome shotgun (WGS) entry which is preliminary data.</text>
</comment>
<dbReference type="OrthoDB" id="7479566at2759"/>
<feature type="compositionally biased region" description="Polar residues" evidence="1">
    <location>
        <begin position="116"/>
        <end position="133"/>
    </location>
</feature>
<reference evidence="2 3" key="1">
    <citation type="journal article" date="2019" name="Commun. Biol.">
        <title>The bagworm genome reveals a unique fibroin gene that provides high tensile strength.</title>
        <authorList>
            <person name="Kono N."/>
            <person name="Nakamura H."/>
            <person name="Ohtoshi R."/>
            <person name="Tomita M."/>
            <person name="Numata K."/>
            <person name="Arakawa K."/>
        </authorList>
    </citation>
    <scope>NUCLEOTIDE SEQUENCE [LARGE SCALE GENOMIC DNA]</scope>
</reference>
<feature type="region of interest" description="Disordered" evidence="1">
    <location>
        <begin position="1"/>
        <end position="29"/>
    </location>
</feature>
<feature type="compositionally biased region" description="Basic residues" evidence="1">
    <location>
        <begin position="9"/>
        <end position="18"/>
    </location>
</feature>
<accession>A0A4C1XBE6</accession>
<name>A0A4C1XBE6_EUMVA</name>
<feature type="compositionally biased region" description="Low complexity" evidence="1">
    <location>
        <begin position="44"/>
        <end position="64"/>
    </location>
</feature>
<protein>
    <submittedName>
        <fullName evidence="2">Uncharacterized protein</fullName>
    </submittedName>
</protein>
<keyword evidence="3" id="KW-1185">Reference proteome</keyword>
<gene>
    <name evidence="2" type="ORF">EVAR_47456_1</name>
</gene>
<dbReference type="AlphaFoldDB" id="A0A4C1XBE6"/>
<evidence type="ECO:0000313" key="2">
    <source>
        <dbReference type="EMBL" id="GBP60718.1"/>
    </source>
</evidence>
<proteinExistence type="predicted"/>
<evidence type="ECO:0000256" key="1">
    <source>
        <dbReference type="SAM" id="MobiDB-lite"/>
    </source>
</evidence>
<feature type="region of interest" description="Disordered" evidence="1">
    <location>
        <begin position="44"/>
        <end position="68"/>
    </location>
</feature>